<feature type="compositionally biased region" description="Basic and acidic residues" evidence="10">
    <location>
        <begin position="441"/>
        <end position="453"/>
    </location>
</feature>
<evidence type="ECO:0000256" key="1">
    <source>
        <dbReference type="ARBA" id="ARBA00003202"/>
    </source>
</evidence>
<dbReference type="GeneID" id="9585390"/>
<dbReference type="InterPro" id="IPR013883">
    <property type="entry name" value="TF_Iwr1_dom"/>
</dbReference>
<dbReference type="PANTHER" id="PTHR31196:SF2">
    <property type="entry name" value="RNA POLYMERASE II NUCLEAR LOCALIZATION PROTEIN SLC7A6OS-RELATED"/>
    <property type="match status" value="1"/>
</dbReference>
<evidence type="ECO:0000256" key="3">
    <source>
        <dbReference type="ARBA" id="ARBA00004496"/>
    </source>
</evidence>
<evidence type="ECO:0000313" key="12">
    <source>
        <dbReference type="EMBL" id="EFI98865.1"/>
    </source>
</evidence>
<dbReference type="InParanoid" id="D8PZH6"/>
<sequence length="464" mass="52650">METRPCPYLKQGVSFIKAATEADRRQDYACAYERYEDGKRLLRSAYQKEKDSDHENEIAAMYAKVWHRARVLKAYLDAPDGPKPPPLPYAFEESIAWKFKPKANWLADERDIRSREQEEWTGNALACATYVAATVVVFSQRSVLFHILDRQAEDWSALSMDVDPPQYQPYTLLRVKRKRNEEPMEGLVIESRARSKKKRGTVDLFSYAKTMEDSEWQEGVEQSLRDEVSRLNREAKEKAAQVAADATAKADAEKAALAAPPSPRTLRAQRYTIVAKDDEETPSRTRAPTSPPKVWSSKELEQQSSAPDIKMYDAVPDDGSDEKSASPMDSEIDKFIPLLDEYLKMNDIHTKDQAADKKEDGADDYVWDVFYRRTANPGDVPAHTNWATVTGLPPSSGDYDSASDSDEESDEADEDSNAEDWYANDYPEEEMTDEDDLSSDGYHETSEHEEIVRGRGSFADDGDW</sequence>
<dbReference type="FunCoup" id="D8PZH6">
    <property type="interactions" value="181"/>
</dbReference>
<evidence type="ECO:0000256" key="10">
    <source>
        <dbReference type="SAM" id="MobiDB-lite"/>
    </source>
</evidence>
<evidence type="ECO:0000256" key="4">
    <source>
        <dbReference type="ARBA" id="ARBA00010218"/>
    </source>
</evidence>
<dbReference type="PANTHER" id="PTHR31196">
    <property type="entry name" value="RNA POLYMERASE II NUCLEAR LOCALIZATION PROTEIN SLC7A6OS-RELATED"/>
    <property type="match status" value="1"/>
</dbReference>
<dbReference type="KEGG" id="scm:SCHCO_02664198"/>
<gene>
    <name evidence="12" type="ORF">SCHCODRAFT_233326</name>
</gene>
<name>D8PZH6_SCHCM</name>
<dbReference type="RefSeq" id="XP_003033768.1">
    <property type="nucleotide sequence ID" value="XM_003033722.1"/>
</dbReference>
<dbReference type="Proteomes" id="UP000007431">
    <property type="component" value="Unassembled WGS sequence"/>
</dbReference>
<feature type="region of interest" description="Disordered" evidence="10">
    <location>
        <begin position="253"/>
        <end position="332"/>
    </location>
</feature>
<comment type="similarity">
    <text evidence="4">Belongs to the IWR1/SLC7A6OS family.</text>
</comment>
<dbReference type="SUPFAM" id="SSF116846">
    <property type="entry name" value="MIT domain"/>
    <property type="match status" value="1"/>
</dbReference>
<proteinExistence type="inferred from homology"/>
<evidence type="ECO:0000256" key="2">
    <source>
        <dbReference type="ARBA" id="ARBA00004123"/>
    </source>
</evidence>
<accession>D8PZH6</accession>
<dbReference type="SMART" id="SM00745">
    <property type="entry name" value="MIT"/>
    <property type="match status" value="1"/>
</dbReference>
<dbReference type="InterPro" id="IPR007330">
    <property type="entry name" value="MIT_dom"/>
</dbReference>
<evidence type="ECO:0000313" key="13">
    <source>
        <dbReference type="Proteomes" id="UP000007431"/>
    </source>
</evidence>
<feature type="region of interest" description="Disordered" evidence="10">
    <location>
        <begin position="375"/>
        <end position="464"/>
    </location>
</feature>
<feature type="domain" description="MIT" evidence="11">
    <location>
        <begin position="5"/>
        <end position="82"/>
    </location>
</feature>
<dbReference type="InterPro" id="IPR036181">
    <property type="entry name" value="MIT_dom_sf"/>
</dbReference>
<organism evidence="13">
    <name type="scientific">Schizophyllum commune (strain H4-8 / FGSC 9210)</name>
    <name type="common">Split gill fungus</name>
    <dbReference type="NCBI Taxonomy" id="578458"/>
    <lineage>
        <taxon>Eukaryota</taxon>
        <taxon>Fungi</taxon>
        <taxon>Dikarya</taxon>
        <taxon>Basidiomycota</taxon>
        <taxon>Agaricomycotina</taxon>
        <taxon>Agaricomycetes</taxon>
        <taxon>Agaricomycetidae</taxon>
        <taxon>Agaricales</taxon>
        <taxon>Schizophyllaceae</taxon>
        <taxon>Schizophyllum</taxon>
    </lineage>
</organism>
<dbReference type="OrthoDB" id="6255506at2759"/>
<dbReference type="EMBL" id="GL377304">
    <property type="protein sequence ID" value="EFI98865.1"/>
    <property type="molecule type" value="Genomic_DNA"/>
</dbReference>
<dbReference type="GO" id="GO:0032502">
    <property type="term" value="P:developmental process"/>
    <property type="evidence" value="ECO:0007669"/>
    <property type="project" value="TreeGrafter"/>
</dbReference>
<dbReference type="STRING" id="578458.D8PZH6"/>
<comment type="subcellular location">
    <subcellularLocation>
        <location evidence="3">Cytoplasm</location>
    </subcellularLocation>
    <subcellularLocation>
        <location evidence="2">Nucleus</location>
    </subcellularLocation>
</comment>
<evidence type="ECO:0000256" key="8">
    <source>
        <dbReference type="ARBA" id="ARBA00022927"/>
    </source>
</evidence>
<keyword evidence="8" id="KW-0653">Protein transport</keyword>
<feature type="compositionally biased region" description="Acidic residues" evidence="10">
    <location>
        <begin position="401"/>
        <end position="418"/>
    </location>
</feature>
<dbReference type="OMA" id="DWYTNDY"/>
<dbReference type="VEuPathDB" id="FungiDB:SCHCODRAFT_02664198"/>
<dbReference type="GO" id="GO:0015031">
    <property type="term" value="P:protein transport"/>
    <property type="evidence" value="ECO:0007669"/>
    <property type="project" value="UniProtKB-KW"/>
</dbReference>
<dbReference type="eggNOG" id="ENOG502S794">
    <property type="taxonomic scope" value="Eukaryota"/>
</dbReference>
<evidence type="ECO:0000256" key="9">
    <source>
        <dbReference type="ARBA" id="ARBA00023242"/>
    </source>
</evidence>
<comment type="function">
    <text evidence="1">Directs RNA polymerase II nuclear import.</text>
</comment>
<evidence type="ECO:0000256" key="5">
    <source>
        <dbReference type="ARBA" id="ARBA00017036"/>
    </source>
</evidence>
<dbReference type="Pfam" id="PF08574">
    <property type="entry name" value="Iwr1"/>
    <property type="match status" value="1"/>
</dbReference>
<dbReference type="GO" id="GO:0005634">
    <property type="term" value="C:nucleus"/>
    <property type="evidence" value="ECO:0007669"/>
    <property type="project" value="UniProtKB-SubCell"/>
</dbReference>
<dbReference type="GO" id="GO:0005737">
    <property type="term" value="C:cytoplasm"/>
    <property type="evidence" value="ECO:0007669"/>
    <property type="project" value="UniProtKB-SubCell"/>
</dbReference>
<protein>
    <recommendedName>
        <fullName evidence="5">Probable RNA polymerase II nuclear localization protein SLC7A6OS</fullName>
    </recommendedName>
</protein>
<dbReference type="Gene3D" id="1.20.58.80">
    <property type="entry name" value="Phosphotransferase system, lactose/cellobiose-type IIA subunit"/>
    <property type="match status" value="1"/>
</dbReference>
<keyword evidence="6" id="KW-0813">Transport</keyword>
<reference evidence="12 13" key="1">
    <citation type="journal article" date="2010" name="Nat. Biotechnol.">
        <title>Genome sequence of the model mushroom Schizophyllum commune.</title>
        <authorList>
            <person name="Ohm R.A."/>
            <person name="de Jong J.F."/>
            <person name="Lugones L.G."/>
            <person name="Aerts A."/>
            <person name="Kothe E."/>
            <person name="Stajich J.E."/>
            <person name="de Vries R.P."/>
            <person name="Record E."/>
            <person name="Levasseur A."/>
            <person name="Baker S.E."/>
            <person name="Bartholomew K.A."/>
            <person name="Coutinho P.M."/>
            <person name="Erdmann S."/>
            <person name="Fowler T.J."/>
            <person name="Gathman A.C."/>
            <person name="Lombard V."/>
            <person name="Henrissat B."/>
            <person name="Knabe N."/>
            <person name="Kuees U."/>
            <person name="Lilly W.W."/>
            <person name="Lindquist E."/>
            <person name="Lucas S."/>
            <person name="Magnuson J.K."/>
            <person name="Piumi F."/>
            <person name="Raudaskoski M."/>
            <person name="Salamov A."/>
            <person name="Schmutz J."/>
            <person name="Schwarze F.W.M.R."/>
            <person name="vanKuyk P.A."/>
            <person name="Horton J.S."/>
            <person name="Grigoriev I.V."/>
            <person name="Woesten H.A.B."/>
        </authorList>
    </citation>
    <scope>NUCLEOTIDE SEQUENCE [LARGE SCALE GENOMIC DNA]</scope>
    <source>
        <strain evidence="13">H4-8 / FGSC 9210</strain>
    </source>
</reference>
<dbReference type="AlphaFoldDB" id="D8PZH6"/>
<evidence type="ECO:0000256" key="6">
    <source>
        <dbReference type="ARBA" id="ARBA00022448"/>
    </source>
</evidence>
<dbReference type="InterPro" id="IPR040218">
    <property type="entry name" value="SLC7A6OS"/>
</dbReference>
<keyword evidence="7" id="KW-0963">Cytoplasm</keyword>
<feature type="compositionally biased region" description="Acidic residues" evidence="10">
    <location>
        <begin position="426"/>
        <end position="438"/>
    </location>
</feature>
<keyword evidence="13" id="KW-1185">Reference proteome</keyword>
<keyword evidence="9" id="KW-0539">Nucleus</keyword>
<dbReference type="HOGENOM" id="CLU_589449_0_0_1"/>
<evidence type="ECO:0000256" key="7">
    <source>
        <dbReference type="ARBA" id="ARBA00022490"/>
    </source>
</evidence>
<evidence type="ECO:0000259" key="11">
    <source>
        <dbReference type="SMART" id="SM00745"/>
    </source>
</evidence>